<gene>
    <name evidence="3" type="ORF">OKA04_19430</name>
</gene>
<proteinExistence type="inferred from homology"/>
<organism evidence="3 4">
    <name type="scientific">Luteolibacter flavescens</name>
    <dbReference type="NCBI Taxonomy" id="1859460"/>
    <lineage>
        <taxon>Bacteria</taxon>
        <taxon>Pseudomonadati</taxon>
        <taxon>Verrucomicrobiota</taxon>
        <taxon>Verrucomicrobiia</taxon>
        <taxon>Verrucomicrobiales</taxon>
        <taxon>Verrucomicrobiaceae</taxon>
        <taxon>Luteolibacter</taxon>
    </lineage>
</organism>
<dbReference type="SUPFAM" id="SSF52540">
    <property type="entry name" value="P-loop containing nucleoside triphosphate hydrolases"/>
    <property type="match status" value="1"/>
</dbReference>
<dbReference type="InterPro" id="IPR006321">
    <property type="entry name" value="PilT/PilU"/>
</dbReference>
<protein>
    <submittedName>
        <fullName evidence="3">PilT/PilU family type 4a pilus ATPase</fullName>
    </submittedName>
</protein>
<dbReference type="SMART" id="SM00382">
    <property type="entry name" value="AAA"/>
    <property type="match status" value="1"/>
</dbReference>
<evidence type="ECO:0000256" key="1">
    <source>
        <dbReference type="ARBA" id="ARBA00006611"/>
    </source>
</evidence>
<dbReference type="InterPro" id="IPR001482">
    <property type="entry name" value="T2SS/T4SS_dom"/>
</dbReference>
<dbReference type="PANTHER" id="PTHR30486">
    <property type="entry name" value="TWITCHING MOTILITY PROTEIN PILT"/>
    <property type="match status" value="1"/>
</dbReference>
<dbReference type="InterPro" id="IPR027417">
    <property type="entry name" value="P-loop_NTPase"/>
</dbReference>
<name>A0ABT3FTL0_9BACT</name>
<evidence type="ECO:0000313" key="4">
    <source>
        <dbReference type="Proteomes" id="UP001207930"/>
    </source>
</evidence>
<dbReference type="Gene3D" id="3.30.450.90">
    <property type="match status" value="1"/>
</dbReference>
<sequence length="481" mass="51828">MAVIDTFLKLMLEKRAERLVLVSDAVPILLRGGETIELSMPALRADMLARIAGEMAGEDVTGRKEGRFSAADGASFGYAILPSAGEFRIEVHAGAVPPPVEEDDPLAKAVAEFARPADAPTPATPAPVVRSGPDLLAVIDQAASLDASDLFLSSGKQPRVRRNGQLAFLDAAAPDAAKMIELIPDETARQTFEESGSVDFATRWELSGGSRRFRINVFRHRDGVAAALRPIRQKIPPLADLGLSDDLLDLVHYPSGLVLVTGTTGSGKSTTLAALVDHLNCTRQRHVITIEDPVEYEHRENQCLIHQREVGADVESFSTGLRAALRENPDVILLGELRDLDTISAALTAAETGHLVLGTLHSGTASSAVNRIVDVFPGHQQQHIRVQLALSLRAVVSQRLVPTKSKKLVPAIEKLVVTSAVATGIREGQDHYLRNAMLTGVEEGMITLERSLASLLRKGVIDRETAVRHAMDPKALQHLLE</sequence>
<dbReference type="EMBL" id="JAPDDS010000013">
    <property type="protein sequence ID" value="MCW1886921.1"/>
    <property type="molecule type" value="Genomic_DNA"/>
</dbReference>
<accession>A0ABT3FTL0</accession>
<dbReference type="Proteomes" id="UP001207930">
    <property type="component" value="Unassembled WGS sequence"/>
</dbReference>
<dbReference type="Gene3D" id="3.40.50.300">
    <property type="entry name" value="P-loop containing nucleotide triphosphate hydrolases"/>
    <property type="match status" value="1"/>
</dbReference>
<dbReference type="NCBIfam" id="TIGR01420">
    <property type="entry name" value="pilT_fam"/>
    <property type="match status" value="1"/>
</dbReference>
<comment type="similarity">
    <text evidence="1">Belongs to the GSP E family.</text>
</comment>
<dbReference type="CDD" id="cd01131">
    <property type="entry name" value="PilT"/>
    <property type="match status" value="1"/>
</dbReference>
<comment type="caution">
    <text evidence="3">The sequence shown here is derived from an EMBL/GenBank/DDBJ whole genome shotgun (WGS) entry which is preliminary data.</text>
</comment>
<feature type="domain" description="Bacterial type II secretion system protein E" evidence="2">
    <location>
        <begin position="325"/>
        <end position="339"/>
    </location>
</feature>
<dbReference type="InterPro" id="IPR003593">
    <property type="entry name" value="AAA+_ATPase"/>
</dbReference>
<dbReference type="InterPro" id="IPR050921">
    <property type="entry name" value="T4SS_GSP_E_ATPase"/>
</dbReference>
<evidence type="ECO:0000259" key="2">
    <source>
        <dbReference type="PROSITE" id="PS00662"/>
    </source>
</evidence>
<evidence type="ECO:0000313" key="3">
    <source>
        <dbReference type="EMBL" id="MCW1886921.1"/>
    </source>
</evidence>
<dbReference type="Pfam" id="PF00437">
    <property type="entry name" value="T2SSE"/>
    <property type="match status" value="1"/>
</dbReference>
<dbReference type="RefSeq" id="WP_264502876.1">
    <property type="nucleotide sequence ID" value="NZ_JAPDDS010000013.1"/>
</dbReference>
<dbReference type="PROSITE" id="PS00662">
    <property type="entry name" value="T2SP_E"/>
    <property type="match status" value="1"/>
</dbReference>
<reference evidence="3 4" key="1">
    <citation type="submission" date="2022-10" db="EMBL/GenBank/DDBJ databases">
        <title>Luteolibacter flavescens strain MCCC 1K03193, whole genome shotgun sequencing project.</title>
        <authorList>
            <person name="Zhao G."/>
            <person name="Shen L."/>
        </authorList>
    </citation>
    <scope>NUCLEOTIDE SEQUENCE [LARGE SCALE GENOMIC DNA]</scope>
    <source>
        <strain evidence="3 4">MCCC 1K03193</strain>
    </source>
</reference>
<keyword evidence="4" id="KW-1185">Reference proteome</keyword>